<evidence type="ECO:0000313" key="3">
    <source>
        <dbReference type="Proteomes" id="UP000076959"/>
    </source>
</evidence>
<dbReference type="Proteomes" id="UP000076959">
    <property type="component" value="Unassembled WGS sequence"/>
</dbReference>
<proteinExistence type="predicted"/>
<dbReference type="Pfam" id="PF01494">
    <property type="entry name" value="FAD_binding_3"/>
    <property type="match status" value="1"/>
</dbReference>
<dbReference type="AlphaFoldDB" id="A0A176YAN8"/>
<dbReference type="InterPro" id="IPR002938">
    <property type="entry name" value="FAD-bd"/>
</dbReference>
<dbReference type="InterPro" id="IPR036188">
    <property type="entry name" value="FAD/NAD-bd_sf"/>
</dbReference>
<dbReference type="OrthoDB" id="9790035at2"/>
<evidence type="ECO:0000313" key="2">
    <source>
        <dbReference type="EMBL" id="OAE99864.1"/>
    </source>
</evidence>
<dbReference type="PANTHER" id="PTHR43422:SF3">
    <property type="entry name" value="THIAMINE THIAZOLE SYNTHASE"/>
    <property type="match status" value="1"/>
</dbReference>
<sequence>MSRHFGQRAIVIGAGIGGLSAAGALSSAFKEVVILERDALPDSAVSRAGVPQDRHPHLLLAGGLQALDSIFPGFEQDLANAGAVPVDVFKDVRYERPDVGVLPQRDCGTSLLCASRPQIEYTLRRKVVAIANVTLRSHSRVTEIAPAAIRPLVRFESDAGEVDAIEADLVVDASGRGAPTLGLLGALGWEQPHETVVGVDISYTTAVLRPEGTSSNWKNLVTLPDPSISAKAGLIIPLEGGRWFASISDHGATDRPKTWEEFLAAANQLNTPEIYNAICRLSPPDDLRHFVFDASRWRHFERLERLPRGILPVADSLCRFNPVYGQGMTVAAREAKLLREILDRVAGEADPIEALQAAFMSEVGALLQAPWNIGVNADFAYPTTRGERPERYEESRQFEAALFRAIVADPVVQRAFSDVLQLMQPFELLNEPDIRQRIEAHALMPNA</sequence>
<organism evidence="2 3">
    <name type="scientific">Bradyrhizobium centrolobii</name>
    <dbReference type="NCBI Taxonomy" id="1505087"/>
    <lineage>
        <taxon>Bacteria</taxon>
        <taxon>Pseudomonadati</taxon>
        <taxon>Pseudomonadota</taxon>
        <taxon>Alphaproteobacteria</taxon>
        <taxon>Hyphomicrobiales</taxon>
        <taxon>Nitrobacteraceae</taxon>
        <taxon>Bradyrhizobium</taxon>
    </lineage>
</organism>
<keyword evidence="3" id="KW-1185">Reference proteome</keyword>
<dbReference type="GO" id="GO:0071949">
    <property type="term" value="F:FAD binding"/>
    <property type="evidence" value="ECO:0007669"/>
    <property type="project" value="InterPro"/>
</dbReference>
<comment type="caution">
    <text evidence="2">The sequence shown here is derived from an EMBL/GenBank/DDBJ whole genome shotgun (WGS) entry which is preliminary data.</text>
</comment>
<dbReference type="EMBL" id="LUUB01000115">
    <property type="protein sequence ID" value="OAE99864.1"/>
    <property type="molecule type" value="Genomic_DNA"/>
</dbReference>
<gene>
    <name evidence="2" type="ORF">AYJ54_32320</name>
</gene>
<accession>A0A176YAN8</accession>
<feature type="domain" description="FAD-binding" evidence="1">
    <location>
        <begin position="9"/>
        <end position="349"/>
    </location>
</feature>
<dbReference type="PANTHER" id="PTHR43422">
    <property type="entry name" value="THIAMINE THIAZOLE SYNTHASE"/>
    <property type="match status" value="1"/>
</dbReference>
<dbReference type="Gene3D" id="3.50.50.60">
    <property type="entry name" value="FAD/NAD(P)-binding domain"/>
    <property type="match status" value="1"/>
</dbReference>
<evidence type="ECO:0000259" key="1">
    <source>
        <dbReference type="Pfam" id="PF01494"/>
    </source>
</evidence>
<name>A0A176YAN8_9BRAD</name>
<reference evidence="2 3" key="1">
    <citation type="submission" date="2016-03" db="EMBL/GenBank/DDBJ databases">
        <title>Draft Genome Sequence of the Strain BR 10245 (Bradyrhizobium sp.) isolated from nodules of Centrolobium paraense.</title>
        <authorList>
            <person name="Simoes-Araujo J.L.Sr."/>
            <person name="Barauna A.C."/>
            <person name="Silva K."/>
            <person name="Zilli J.E."/>
        </authorList>
    </citation>
    <scope>NUCLEOTIDE SEQUENCE [LARGE SCALE GENOMIC DNA]</scope>
    <source>
        <strain evidence="2 3">BR 10245</strain>
    </source>
</reference>
<protein>
    <recommendedName>
        <fullName evidence="1">FAD-binding domain-containing protein</fullName>
    </recommendedName>
</protein>
<dbReference type="STRING" id="1505087.AYJ54_32320"/>
<dbReference type="SUPFAM" id="SSF51905">
    <property type="entry name" value="FAD/NAD(P)-binding domain"/>
    <property type="match status" value="1"/>
</dbReference>